<dbReference type="GeneTree" id="ENSGT00940000167699"/>
<feature type="compositionally biased region" description="Basic and acidic residues" evidence="2">
    <location>
        <begin position="501"/>
        <end position="573"/>
    </location>
</feature>
<feature type="compositionally biased region" description="Basic and acidic residues" evidence="2">
    <location>
        <begin position="1263"/>
        <end position="1272"/>
    </location>
</feature>
<feature type="compositionally biased region" description="Basic and acidic residues" evidence="2">
    <location>
        <begin position="381"/>
        <end position="396"/>
    </location>
</feature>
<reference evidence="3" key="2">
    <citation type="submission" date="2025-08" db="UniProtKB">
        <authorList>
            <consortium name="Ensembl"/>
        </authorList>
    </citation>
    <scope>IDENTIFICATION</scope>
</reference>
<proteinExistence type="predicted"/>
<sequence>MQTDPAERSRRGPAEPRGSRPRAAVSSSRSSEEETDKLKDTSRQKEQQAGREEEHEEREKGRGRREGGEGGGQRGRSRRAEAGGAQDNRSGGRRWRLHQLERERLERMSCHNQEVCRLQAQLTRLRSLVERGEAQRVELQYQLTLSQRDSARASELTERAAELQQEVQELQKALETTQRSRDEDQHALQQEVEEHDTLIQSFSSENQRLHRLLQGQEEVLKESERRTAELQKQKDEEVEVSRRLSGELKYLTEREERSRREKEVMDQQVKSLQASVEAERAAHLETRFNSQIVQLRGRDLEAALAAERSGQQEARRGLEALGAQLGEKERGLQRLQREYERCKSDLSVALETERGSTSDLTERLEEEKRQHTDTHTLLQQEAERRRDAEECLKSIRDTLQQHNSTGTGPPAEPDGSRGPPADLPQLLEATLQGQRLRLEGAEQQVQDLLLENQTLQRLTSDQSRRVEESQQASLTLEEEVTRLRTESSDWSTLSRGLQAQLEREREEREREREEREREREEKEREREEKEREKKEKEKEREREEKEREREEREEKEREREREEKEEREERTSEVQKITEYYQKESKAHLSFLHLLYQRLLARCVLLDQPHSILGDFTWEELCEVITEQVDQLTSDLGRADTKIAQLQSVCDRKSVCVRELQRSQECVLSRLEESARSREEAWSRRHTHTVTHLQEELQLYRSQCDSLRGRASSLERRVSSLTSDLSRGRGELASFLAACALLGGALAHARRRLRALGQQKALLCRRLAEREVLEEEVRRLARALGGAEEEEEESRRRRWAAAGRWRRSVCAVLAARRWSALGQRSTVLFRLETGECVTMATGRSQEAERSGKDEDGGRKGACARWLRSKSLSSVILSSMADLQGALTHTGSAPPDVTTAARSAMSRLLDGLPDQSDAAASEDSLSGRLRIGLIGRTPPLPNAKALVSTLQQHFLLFSQRLHSAEVERRSLRLEVANLKRGRRQEKELTCRTVPVKRFHSVCVELRQALSREQEAQALIQEQTEKLHQLQLRVDAHSDTQRTLSLTCQSLSEARKEVSRKERSLRILGKHLSGVQKERRQLEDELRGAARRREHLMGSMAAAETSCSEVRERLLQSRRSPSAPPRPLPLPREHLEPSGAESIMGAPEVAACRGLLSSVALLYHTCCSRIDWLEQEVSTYRGHVTALRGELQDVCLRDNLAYVPVAEFPESFPLADVEAPQHVPVSDLSKGPPVGLSPAPPGTSPAPPLSEPKRRERKPMKKSQRRQEGDPDVC</sequence>
<feature type="coiled-coil region" evidence="1">
    <location>
        <begin position="1004"/>
        <end position="1038"/>
    </location>
</feature>
<feature type="region of interest" description="Disordered" evidence="2">
    <location>
        <begin position="1221"/>
        <end position="1272"/>
    </location>
</feature>
<name>A0AAQ4PA30_GASAC</name>
<feature type="compositionally biased region" description="Pro residues" evidence="2">
    <location>
        <begin position="1236"/>
        <end position="1248"/>
    </location>
</feature>
<reference evidence="3 4" key="1">
    <citation type="journal article" date="2021" name="G3 (Bethesda)">
        <title>Improved contiguity of the threespine stickleback genome using long-read sequencing.</title>
        <authorList>
            <person name="Nath S."/>
            <person name="Shaw D.E."/>
            <person name="White M.A."/>
        </authorList>
    </citation>
    <scope>NUCLEOTIDE SEQUENCE [LARGE SCALE GENOMIC DNA]</scope>
    <source>
        <strain evidence="3 4">Lake Benthic</strain>
    </source>
</reference>
<evidence type="ECO:0000313" key="4">
    <source>
        <dbReference type="Proteomes" id="UP000007635"/>
    </source>
</evidence>
<feature type="region of interest" description="Disordered" evidence="2">
    <location>
        <begin position="480"/>
        <end position="574"/>
    </location>
</feature>
<organism evidence="3 4">
    <name type="scientific">Gasterosteus aculeatus aculeatus</name>
    <name type="common">three-spined stickleback</name>
    <dbReference type="NCBI Taxonomy" id="481459"/>
    <lineage>
        <taxon>Eukaryota</taxon>
        <taxon>Metazoa</taxon>
        <taxon>Chordata</taxon>
        <taxon>Craniata</taxon>
        <taxon>Vertebrata</taxon>
        <taxon>Euteleostomi</taxon>
        <taxon>Actinopterygii</taxon>
        <taxon>Neopterygii</taxon>
        <taxon>Teleostei</taxon>
        <taxon>Neoteleostei</taxon>
        <taxon>Acanthomorphata</taxon>
        <taxon>Eupercaria</taxon>
        <taxon>Perciformes</taxon>
        <taxon>Cottioidei</taxon>
        <taxon>Gasterosteales</taxon>
        <taxon>Gasterosteidae</taxon>
        <taxon>Gasterosteus</taxon>
    </lineage>
</organism>
<reference evidence="3" key="3">
    <citation type="submission" date="2025-09" db="UniProtKB">
        <authorList>
            <consortium name="Ensembl"/>
        </authorList>
    </citation>
    <scope>IDENTIFICATION</scope>
</reference>
<feature type="region of interest" description="Disordered" evidence="2">
    <location>
        <begin position="350"/>
        <end position="423"/>
    </location>
</feature>
<evidence type="ECO:0000256" key="2">
    <source>
        <dbReference type="SAM" id="MobiDB-lite"/>
    </source>
</evidence>
<feature type="compositionally biased region" description="Polar residues" evidence="2">
    <location>
        <begin position="397"/>
        <end position="407"/>
    </location>
</feature>
<feature type="coiled-coil region" evidence="1">
    <location>
        <begin position="1063"/>
        <end position="1090"/>
    </location>
</feature>
<keyword evidence="1" id="KW-0175">Coiled coil</keyword>
<feature type="region of interest" description="Disordered" evidence="2">
    <location>
        <begin position="1"/>
        <end position="95"/>
    </location>
</feature>
<dbReference type="Proteomes" id="UP000007635">
    <property type="component" value="Chromosome VII"/>
</dbReference>
<feature type="coiled-coil region" evidence="1">
    <location>
        <begin position="146"/>
        <end position="240"/>
    </location>
</feature>
<accession>A0AAQ4PA30</accession>
<feature type="compositionally biased region" description="Basic and acidic residues" evidence="2">
    <location>
        <begin position="351"/>
        <end position="374"/>
    </location>
</feature>
<evidence type="ECO:0000313" key="3">
    <source>
        <dbReference type="Ensembl" id="ENSGACP00000035736.1"/>
    </source>
</evidence>
<feature type="coiled-coil region" evidence="1">
    <location>
        <begin position="770"/>
        <end position="797"/>
    </location>
</feature>
<protein>
    <submittedName>
        <fullName evidence="3">Coiled-coil domain containing 171</fullName>
    </submittedName>
</protein>
<feature type="compositionally biased region" description="Basic and acidic residues" evidence="2">
    <location>
        <begin position="1"/>
        <end position="18"/>
    </location>
</feature>
<keyword evidence="4" id="KW-1185">Reference proteome</keyword>
<dbReference type="Ensembl" id="ENSGACT00000055899.1">
    <property type="protein sequence ID" value="ENSGACP00000035736.1"/>
    <property type="gene ID" value="ENSGACG00000000377.4"/>
</dbReference>
<feature type="compositionally biased region" description="Basic residues" evidence="2">
    <location>
        <begin position="1253"/>
        <end position="1262"/>
    </location>
</feature>
<dbReference type="PANTHER" id="PTHR37476:SF1">
    <property type="entry name" value="COILED-COIL DOMAIN-CONTAINING PROTEIN 171"/>
    <property type="match status" value="1"/>
</dbReference>
<feature type="coiled-coil region" evidence="1">
    <location>
        <begin position="690"/>
        <end position="717"/>
    </location>
</feature>
<evidence type="ECO:0000256" key="1">
    <source>
        <dbReference type="SAM" id="Coils"/>
    </source>
</evidence>
<dbReference type="PANTHER" id="PTHR37476">
    <property type="entry name" value="COILED-COIL DOMAIN-CONTAINING PROTEIN 171"/>
    <property type="match status" value="1"/>
</dbReference>
<feature type="region of interest" description="Disordered" evidence="2">
    <location>
        <begin position="1113"/>
        <end position="1136"/>
    </location>
</feature>
<feature type="compositionally biased region" description="Basic and acidic residues" evidence="2">
    <location>
        <begin position="30"/>
        <end position="68"/>
    </location>
</feature>
<dbReference type="AlphaFoldDB" id="A0AAQ4PA30"/>